<dbReference type="PANTHER" id="PTHR47990">
    <property type="entry name" value="2-OXOGLUTARATE (2OG) AND FE(II)-DEPENDENT OXYGENASE SUPERFAMILY PROTEIN-RELATED"/>
    <property type="match status" value="1"/>
</dbReference>
<evidence type="ECO:0000256" key="2">
    <source>
        <dbReference type="ARBA" id="ARBA00004972"/>
    </source>
</evidence>
<keyword evidence="3 9" id="KW-0479">Metal-binding</keyword>
<evidence type="ECO:0000259" key="10">
    <source>
        <dbReference type="PROSITE" id="PS51471"/>
    </source>
</evidence>
<evidence type="ECO:0000313" key="12">
    <source>
        <dbReference type="Proteomes" id="UP001603857"/>
    </source>
</evidence>
<evidence type="ECO:0000313" key="11">
    <source>
        <dbReference type="EMBL" id="KAL2342901.1"/>
    </source>
</evidence>
<dbReference type="PRINTS" id="PR00682">
    <property type="entry name" value="IPNSYNTHASE"/>
</dbReference>
<protein>
    <recommendedName>
        <fullName evidence="10">Fe2OG dioxygenase domain-containing protein</fullName>
    </recommendedName>
</protein>
<evidence type="ECO:0000256" key="7">
    <source>
        <dbReference type="ARBA" id="ARBA00043997"/>
    </source>
</evidence>
<dbReference type="InterPro" id="IPR050231">
    <property type="entry name" value="Iron_ascorbate_oxido_reductase"/>
</dbReference>
<dbReference type="Proteomes" id="UP001603857">
    <property type="component" value="Unassembled WGS sequence"/>
</dbReference>
<comment type="cofactor">
    <cofactor evidence="1">
        <name>L-ascorbate</name>
        <dbReference type="ChEBI" id="CHEBI:38290"/>
    </cofactor>
</comment>
<dbReference type="Pfam" id="PF03171">
    <property type="entry name" value="2OG-FeII_Oxy"/>
    <property type="match status" value="1"/>
</dbReference>
<feature type="domain" description="Fe2OG dioxygenase" evidence="10">
    <location>
        <begin position="207"/>
        <end position="310"/>
    </location>
</feature>
<evidence type="ECO:0000256" key="5">
    <source>
        <dbReference type="ARBA" id="ARBA00023004"/>
    </source>
</evidence>
<evidence type="ECO:0000256" key="6">
    <source>
        <dbReference type="ARBA" id="ARBA00037909"/>
    </source>
</evidence>
<comment type="pathway">
    <text evidence="6">Plant hormone biosynthesis; gibberellin biosynthesis.</text>
</comment>
<dbReference type="PROSITE" id="PS51471">
    <property type="entry name" value="FE2OG_OXY"/>
    <property type="match status" value="1"/>
</dbReference>
<reference evidence="11 12" key="1">
    <citation type="submission" date="2024-08" db="EMBL/GenBank/DDBJ databases">
        <title>Insights into the chromosomal genome structure of Flemingia macrophylla.</title>
        <authorList>
            <person name="Ding Y."/>
            <person name="Zhao Y."/>
            <person name="Bi W."/>
            <person name="Wu M."/>
            <person name="Zhao G."/>
            <person name="Gong Y."/>
            <person name="Li W."/>
            <person name="Zhang P."/>
        </authorList>
    </citation>
    <scope>NUCLEOTIDE SEQUENCE [LARGE SCALE GENOMIC DNA]</scope>
    <source>
        <strain evidence="11">DYQJB</strain>
        <tissue evidence="11">Leaf</tissue>
    </source>
</reference>
<evidence type="ECO:0000256" key="4">
    <source>
        <dbReference type="ARBA" id="ARBA00023002"/>
    </source>
</evidence>
<name>A0ABD1N4T3_9FABA</name>
<dbReference type="EMBL" id="JBGMDY010000002">
    <property type="protein sequence ID" value="KAL2342901.1"/>
    <property type="molecule type" value="Genomic_DNA"/>
</dbReference>
<dbReference type="GO" id="GO:0046872">
    <property type="term" value="F:metal ion binding"/>
    <property type="evidence" value="ECO:0007669"/>
    <property type="project" value="UniProtKB-KW"/>
</dbReference>
<dbReference type="InterPro" id="IPR026992">
    <property type="entry name" value="DIOX_N"/>
</dbReference>
<evidence type="ECO:0000256" key="9">
    <source>
        <dbReference type="RuleBase" id="RU003682"/>
    </source>
</evidence>
<keyword evidence="5 9" id="KW-0408">Iron</keyword>
<evidence type="ECO:0000256" key="1">
    <source>
        <dbReference type="ARBA" id="ARBA00001961"/>
    </source>
</evidence>
<dbReference type="Pfam" id="PF14226">
    <property type="entry name" value="DIOX_N"/>
    <property type="match status" value="1"/>
</dbReference>
<comment type="caution">
    <text evidence="11">The sequence shown here is derived from an EMBL/GenBank/DDBJ whole genome shotgun (WGS) entry which is preliminary data.</text>
</comment>
<sequence length="370" mass="42313">MESNTTSSLAFPTPSNGFDFSAMHKVPQQFVWPSKDLEETSSEELNPPVVDLKAIKDDEVAMADAIKLVREACMKHGFFIVTNHGVDHDLIIAVHDAYDSIFKLPLDKKLSAKYNHTKWGYSCAQAERYSTNLPWKEVFSFPYHYIHESDSQVVDFFRSTLGDGFEHTGSMNQRYCEAMKELSMSIFGLLAISLGVDGSYFQRFFEDAEAMMRCNRYPPCKNPSITLGVGPHYDPNSLTILHQDQVPGLELYVDDKWLVVPPRPETPDAFVVNIGDTLKAMTNGIYKSARHRVRVNEKVDRKSIAFFINPRADEKVIPPKNLLENEEQRNYPDFTWAQMFQFTQQVYRADSDTLPMFVSWLLTQQPPPSN</sequence>
<organism evidence="11 12">
    <name type="scientific">Flemingia macrophylla</name>
    <dbReference type="NCBI Taxonomy" id="520843"/>
    <lineage>
        <taxon>Eukaryota</taxon>
        <taxon>Viridiplantae</taxon>
        <taxon>Streptophyta</taxon>
        <taxon>Embryophyta</taxon>
        <taxon>Tracheophyta</taxon>
        <taxon>Spermatophyta</taxon>
        <taxon>Magnoliopsida</taxon>
        <taxon>eudicotyledons</taxon>
        <taxon>Gunneridae</taxon>
        <taxon>Pentapetalae</taxon>
        <taxon>rosids</taxon>
        <taxon>fabids</taxon>
        <taxon>Fabales</taxon>
        <taxon>Fabaceae</taxon>
        <taxon>Papilionoideae</taxon>
        <taxon>50 kb inversion clade</taxon>
        <taxon>NPAAA clade</taxon>
        <taxon>indigoferoid/millettioid clade</taxon>
        <taxon>Phaseoleae</taxon>
        <taxon>Flemingia</taxon>
    </lineage>
</organism>
<dbReference type="GO" id="GO:0009686">
    <property type="term" value="P:gibberellin biosynthetic process"/>
    <property type="evidence" value="ECO:0007669"/>
    <property type="project" value="UniProtKB-ARBA"/>
</dbReference>
<accession>A0ABD1N4T3</accession>
<dbReference type="InterPro" id="IPR027443">
    <property type="entry name" value="IPNS-like_sf"/>
</dbReference>
<dbReference type="AlphaFoldDB" id="A0ABD1N4T3"/>
<dbReference type="SUPFAM" id="SSF51197">
    <property type="entry name" value="Clavaminate synthase-like"/>
    <property type="match status" value="1"/>
</dbReference>
<comment type="catalytic activity">
    <reaction evidence="8">
        <text>gibberellin A12 + 2 2-oxoglutarate + 3 O2 + H(+) = gibberellin A9 + 2 succinate + 3 CO2 + 2 H2O</text>
        <dbReference type="Rhea" id="RHEA:60772"/>
        <dbReference type="ChEBI" id="CHEBI:15377"/>
        <dbReference type="ChEBI" id="CHEBI:15378"/>
        <dbReference type="ChEBI" id="CHEBI:15379"/>
        <dbReference type="ChEBI" id="CHEBI:16526"/>
        <dbReference type="ChEBI" id="CHEBI:16810"/>
        <dbReference type="ChEBI" id="CHEBI:30031"/>
        <dbReference type="ChEBI" id="CHEBI:58627"/>
        <dbReference type="ChEBI" id="CHEBI:73255"/>
    </reaction>
    <physiologicalReaction direction="left-to-right" evidence="8">
        <dbReference type="Rhea" id="RHEA:60773"/>
    </physiologicalReaction>
</comment>
<gene>
    <name evidence="11" type="ORF">Fmac_004186</name>
</gene>
<dbReference type="InterPro" id="IPR005123">
    <property type="entry name" value="Oxoglu/Fe-dep_dioxygenase_dom"/>
</dbReference>
<evidence type="ECO:0000256" key="8">
    <source>
        <dbReference type="ARBA" id="ARBA00050508"/>
    </source>
</evidence>
<evidence type="ECO:0000256" key="3">
    <source>
        <dbReference type="ARBA" id="ARBA00022723"/>
    </source>
</evidence>
<comment type="pathway">
    <text evidence="2">Hormone biosynthesis.</text>
</comment>
<keyword evidence="12" id="KW-1185">Reference proteome</keyword>
<dbReference type="InterPro" id="IPR044861">
    <property type="entry name" value="IPNS-like_FE2OG_OXY"/>
</dbReference>
<dbReference type="GO" id="GO:0045544">
    <property type="term" value="F:gibberellin 20-oxidase activity"/>
    <property type="evidence" value="ECO:0007669"/>
    <property type="project" value="UniProtKB-ARBA"/>
</dbReference>
<dbReference type="Gene3D" id="2.60.120.330">
    <property type="entry name" value="B-lactam Antibiotic, Isopenicillin N Synthase, Chain"/>
    <property type="match status" value="1"/>
</dbReference>
<dbReference type="FunFam" id="2.60.120.330:FF:000003">
    <property type="entry name" value="Gibberellin 20 oxidase 2"/>
    <property type="match status" value="1"/>
</dbReference>
<keyword evidence="4 9" id="KW-0560">Oxidoreductase</keyword>
<proteinExistence type="inferred from homology"/>
<comment type="similarity">
    <text evidence="7">Belongs to the iron/ascorbate-dependent oxidoreductase family. GA20OX subfamily.</text>
</comment>